<dbReference type="SUPFAM" id="SSF51984">
    <property type="entry name" value="MurCD N-terminal domain"/>
    <property type="match status" value="1"/>
</dbReference>
<keyword evidence="3 9" id="KW-0963">Cytoplasm</keyword>
<sequence>MTPVTVFKDQTVALFGLGGSGLATAEALKAGGAHVIAYDDTEAARRKAGEAGITVEDLNAIDWTSVQALILSPGVPLTHPKPHWSVKLAREAGVEVIGDIELFCRERQATARRSPFIAITGTNGKSTTTALITHILRVAGRDVQMGGNIGTAILSLAPPKIGRVHVAECSSYQIDLAPSIDPSVAVMLNITPDHLDRHGSLENYAAVKERLIAGVEGGGTAVVGVDDDFSAAMADRAEQAGKHVVRLSMHRPLADGIWRDGETLVVSEGGAERFRLNLAGIGSLRGTHNAQNAAAAYAAARAVGVAPEIIAVAMTRFPGLAHRMEQVGTRGDVLFVNDSKATNADATERALVSFEDIFWIAGGKPKAGGITPLAPYFGRIAKAYLIGEAADAFAATLGTAVSHEIVGTLDKAVAAAARDAATSGLKHPVVLLSPACASFDQFPNFEVRGDAFCDLVKDIPGVALRPRAKPPAAQKEPPRAGHPGMPPHGMAKGGGHPGGGHPGMGHPGMGHPGKGHPGGGHAAAGHPGAHPGGTPHKDPTGGH</sequence>
<dbReference type="Pfam" id="PF02875">
    <property type="entry name" value="Mur_ligase_C"/>
    <property type="match status" value="1"/>
</dbReference>
<dbReference type="InterPro" id="IPR036565">
    <property type="entry name" value="Mur-like_cat_sf"/>
</dbReference>
<evidence type="ECO:0000259" key="12">
    <source>
        <dbReference type="Pfam" id="PF02875"/>
    </source>
</evidence>
<keyword evidence="15" id="KW-1185">Reference proteome</keyword>
<dbReference type="InterPro" id="IPR013221">
    <property type="entry name" value="Mur_ligase_cen"/>
</dbReference>
<keyword evidence="9 10" id="KW-0961">Cell wall biogenesis/degradation</keyword>
<dbReference type="HAMAP" id="MF_00639">
    <property type="entry name" value="MurD"/>
    <property type="match status" value="1"/>
</dbReference>
<comment type="function">
    <text evidence="9 10">Cell wall formation. Catalyzes the addition of glutamate to the nucleotide precursor UDP-N-acetylmuramoyl-L-alanine (UMA).</text>
</comment>
<dbReference type="NCBIfam" id="TIGR01087">
    <property type="entry name" value="murD"/>
    <property type="match status" value="1"/>
</dbReference>
<keyword evidence="7 9" id="KW-0067">ATP-binding</keyword>
<dbReference type="SUPFAM" id="SSF53244">
    <property type="entry name" value="MurD-like peptide ligases, peptide-binding domain"/>
    <property type="match status" value="1"/>
</dbReference>
<accession>A0ABU0L8T7</accession>
<keyword evidence="8 9" id="KW-0131">Cell cycle</keyword>
<keyword evidence="6 9" id="KW-0547">Nucleotide-binding</keyword>
<dbReference type="Gene3D" id="3.40.50.720">
    <property type="entry name" value="NAD(P)-binding Rossmann-like Domain"/>
    <property type="match status" value="1"/>
</dbReference>
<keyword evidence="4 9" id="KW-0436">Ligase</keyword>
<keyword evidence="5 9" id="KW-0132">Cell division</keyword>
<evidence type="ECO:0000256" key="4">
    <source>
        <dbReference type="ARBA" id="ARBA00022598"/>
    </source>
</evidence>
<reference evidence="14 15" key="1">
    <citation type="submission" date="2023-07" db="EMBL/GenBank/DDBJ databases">
        <title>Genomic Encyclopedia of Type Strains, Phase IV (KMG-IV): sequencing the most valuable type-strain genomes for metagenomic binning, comparative biology and taxonomic classification.</title>
        <authorList>
            <person name="Goeker M."/>
        </authorList>
    </citation>
    <scope>NUCLEOTIDE SEQUENCE [LARGE SCALE GENOMIC DNA]</scope>
    <source>
        <strain evidence="14 15">DSM 3770</strain>
    </source>
</reference>
<evidence type="ECO:0000256" key="11">
    <source>
        <dbReference type="SAM" id="MobiDB-lite"/>
    </source>
</evidence>
<comment type="catalytic activity">
    <reaction evidence="9 10">
        <text>UDP-N-acetyl-alpha-D-muramoyl-L-alanine + D-glutamate + ATP = UDP-N-acetyl-alpha-D-muramoyl-L-alanyl-D-glutamate + ADP + phosphate + H(+)</text>
        <dbReference type="Rhea" id="RHEA:16429"/>
        <dbReference type="ChEBI" id="CHEBI:15378"/>
        <dbReference type="ChEBI" id="CHEBI:29986"/>
        <dbReference type="ChEBI" id="CHEBI:30616"/>
        <dbReference type="ChEBI" id="CHEBI:43474"/>
        <dbReference type="ChEBI" id="CHEBI:83898"/>
        <dbReference type="ChEBI" id="CHEBI:83900"/>
        <dbReference type="ChEBI" id="CHEBI:456216"/>
        <dbReference type="EC" id="6.3.2.9"/>
    </reaction>
</comment>
<evidence type="ECO:0000256" key="7">
    <source>
        <dbReference type="ARBA" id="ARBA00022840"/>
    </source>
</evidence>
<feature type="compositionally biased region" description="Low complexity" evidence="11">
    <location>
        <begin position="481"/>
        <end position="490"/>
    </location>
</feature>
<dbReference type="PANTHER" id="PTHR43692">
    <property type="entry name" value="UDP-N-ACETYLMURAMOYLALANINE--D-GLUTAMATE LIGASE"/>
    <property type="match status" value="1"/>
</dbReference>
<proteinExistence type="inferred from homology"/>
<feature type="compositionally biased region" description="Gly residues" evidence="11">
    <location>
        <begin position="491"/>
        <end position="522"/>
    </location>
</feature>
<name>A0ABU0L8T7_XANAG</name>
<dbReference type="Pfam" id="PF08245">
    <property type="entry name" value="Mur_ligase_M"/>
    <property type="match status" value="1"/>
</dbReference>
<dbReference type="GO" id="GO:0008764">
    <property type="term" value="F:UDP-N-acetylmuramoylalanine-D-glutamate ligase activity"/>
    <property type="evidence" value="ECO:0007669"/>
    <property type="project" value="UniProtKB-EC"/>
</dbReference>
<dbReference type="InterPro" id="IPR036615">
    <property type="entry name" value="Mur_ligase_C_dom_sf"/>
</dbReference>
<comment type="subcellular location">
    <subcellularLocation>
        <location evidence="1 9 10">Cytoplasm</location>
    </subcellularLocation>
</comment>
<dbReference type="InterPro" id="IPR018109">
    <property type="entry name" value="Folylpolyglutamate_synth_CS"/>
</dbReference>
<dbReference type="EMBL" id="JAUSVY010000001">
    <property type="protein sequence ID" value="MDQ0503559.1"/>
    <property type="molecule type" value="Genomic_DNA"/>
</dbReference>
<evidence type="ECO:0000256" key="9">
    <source>
        <dbReference type="HAMAP-Rule" id="MF_00639"/>
    </source>
</evidence>
<evidence type="ECO:0000256" key="1">
    <source>
        <dbReference type="ARBA" id="ARBA00004496"/>
    </source>
</evidence>
<dbReference type="EC" id="6.3.2.9" evidence="9 10"/>
<dbReference type="InterPro" id="IPR005762">
    <property type="entry name" value="MurD"/>
</dbReference>
<feature type="region of interest" description="Disordered" evidence="11">
    <location>
        <begin position="464"/>
        <end position="543"/>
    </location>
</feature>
<evidence type="ECO:0000256" key="5">
    <source>
        <dbReference type="ARBA" id="ARBA00022618"/>
    </source>
</evidence>
<feature type="compositionally biased region" description="Low complexity" evidence="11">
    <location>
        <begin position="523"/>
        <end position="533"/>
    </location>
</feature>
<evidence type="ECO:0000256" key="6">
    <source>
        <dbReference type="ARBA" id="ARBA00022741"/>
    </source>
</evidence>
<dbReference type="PROSITE" id="PS01011">
    <property type="entry name" value="FOLYLPOLYGLU_SYNT_1"/>
    <property type="match status" value="1"/>
</dbReference>
<evidence type="ECO:0000313" key="14">
    <source>
        <dbReference type="EMBL" id="MDQ0503559.1"/>
    </source>
</evidence>
<evidence type="ECO:0000256" key="8">
    <source>
        <dbReference type="ARBA" id="ARBA00023306"/>
    </source>
</evidence>
<comment type="pathway">
    <text evidence="2 9 10">Cell wall biogenesis; peptidoglycan biosynthesis.</text>
</comment>
<feature type="domain" description="Mur ligase central" evidence="13">
    <location>
        <begin position="119"/>
        <end position="300"/>
    </location>
</feature>
<evidence type="ECO:0000256" key="3">
    <source>
        <dbReference type="ARBA" id="ARBA00022490"/>
    </source>
</evidence>
<dbReference type="InterPro" id="IPR004101">
    <property type="entry name" value="Mur_ligase_C"/>
</dbReference>
<organism evidence="14 15">
    <name type="scientific">Xanthobacter agilis</name>
    <dbReference type="NCBI Taxonomy" id="47492"/>
    <lineage>
        <taxon>Bacteria</taxon>
        <taxon>Pseudomonadati</taxon>
        <taxon>Pseudomonadota</taxon>
        <taxon>Alphaproteobacteria</taxon>
        <taxon>Hyphomicrobiales</taxon>
        <taxon>Xanthobacteraceae</taxon>
        <taxon>Xanthobacter</taxon>
    </lineage>
</organism>
<keyword evidence="9 10" id="KW-0133">Cell shape</keyword>
<comment type="caution">
    <text evidence="14">The sequence shown here is derived from an EMBL/GenBank/DDBJ whole genome shotgun (WGS) entry which is preliminary data.</text>
</comment>
<dbReference type="Proteomes" id="UP001241747">
    <property type="component" value="Unassembled WGS sequence"/>
</dbReference>
<dbReference type="Gene3D" id="3.40.1190.10">
    <property type="entry name" value="Mur-like, catalytic domain"/>
    <property type="match status" value="1"/>
</dbReference>
<feature type="binding site" evidence="9">
    <location>
        <begin position="121"/>
        <end position="127"/>
    </location>
    <ligand>
        <name>ATP</name>
        <dbReference type="ChEBI" id="CHEBI:30616"/>
    </ligand>
</feature>
<comment type="similarity">
    <text evidence="9">Belongs to the MurCDEF family.</text>
</comment>
<evidence type="ECO:0000259" key="13">
    <source>
        <dbReference type="Pfam" id="PF08245"/>
    </source>
</evidence>
<evidence type="ECO:0000256" key="10">
    <source>
        <dbReference type="RuleBase" id="RU003664"/>
    </source>
</evidence>
<protein>
    <recommendedName>
        <fullName evidence="9 10">UDP-N-acetylmuramoylalanine--D-glutamate ligase</fullName>
        <ecNumber evidence="9 10">6.3.2.9</ecNumber>
    </recommendedName>
    <alternativeName>
        <fullName evidence="9">D-glutamic acid-adding enzyme</fullName>
    </alternativeName>
    <alternativeName>
        <fullName evidence="9">UDP-N-acetylmuramoyl-L-alanyl-D-glutamate synthetase</fullName>
    </alternativeName>
</protein>
<dbReference type="PANTHER" id="PTHR43692:SF1">
    <property type="entry name" value="UDP-N-ACETYLMURAMOYLALANINE--D-GLUTAMATE LIGASE"/>
    <property type="match status" value="1"/>
</dbReference>
<keyword evidence="9 10" id="KW-0573">Peptidoglycan synthesis</keyword>
<evidence type="ECO:0000256" key="2">
    <source>
        <dbReference type="ARBA" id="ARBA00004752"/>
    </source>
</evidence>
<dbReference type="Gene3D" id="3.90.190.20">
    <property type="entry name" value="Mur ligase, C-terminal domain"/>
    <property type="match status" value="1"/>
</dbReference>
<evidence type="ECO:0000313" key="15">
    <source>
        <dbReference type="Proteomes" id="UP001241747"/>
    </source>
</evidence>
<feature type="domain" description="Mur ligase C-terminal" evidence="12">
    <location>
        <begin position="322"/>
        <end position="436"/>
    </location>
</feature>
<gene>
    <name evidence="9" type="primary">murD</name>
    <name evidence="14" type="ORF">QOZ94_000329</name>
</gene>
<dbReference type="SUPFAM" id="SSF53623">
    <property type="entry name" value="MurD-like peptide ligases, catalytic domain"/>
    <property type="match status" value="1"/>
</dbReference>